<dbReference type="InterPro" id="IPR036390">
    <property type="entry name" value="WH_DNA-bd_sf"/>
</dbReference>
<keyword evidence="1" id="KW-0805">Transcription regulation</keyword>
<evidence type="ECO:0000313" key="7">
    <source>
        <dbReference type="Proteomes" id="UP000053372"/>
    </source>
</evidence>
<dbReference type="InterPro" id="IPR036388">
    <property type="entry name" value="WH-like_DNA-bd_sf"/>
</dbReference>
<feature type="domain" description="HTH marR-type" evidence="4">
    <location>
        <begin position="20"/>
        <end position="152"/>
    </location>
</feature>
<dbReference type="EMBL" id="LMTZ01000083">
    <property type="protein sequence ID" value="KST68023.1"/>
    <property type="molecule type" value="Genomic_DNA"/>
</dbReference>
<dbReference type="OrthoDB" id="9806864at2"/>
<evidence type="ECO:0000313" key="5">
    <source>
        <dbReference type="EMBL" id="KST68023.1"/>
    </source>
</evidence>
<dbReference type="EMBL" id="LMTZ01000066">
    <property type="protein sequence ID" value="KST68352.1"/>
    <property type="molecule type" value="Genomic_DNA"/>
</dbReference>
<dbReference type="PANTHER" id="PTHR42756:SF1">
    <property type="entry name" value="TRANSCRIPTIONAL REPRESSOR OF EMRAB OPERON"/>
    <property type="match status" value="1"/>
</dbReference>
<keyword evidence="2" id="KW-0238">DNA-binding</keyword>
<dbReference type="Pfam" id="PF01047">
    <property type="entry name" value="MarR"/>
    <property type="match status" value="1"/>
</dbReference>
<evidence type="ECO:0000256" key="3">
    <source>
        <dbReference type="ARBA" id="ARBA00023163"/>
    </source>
</evidence>
<keyword evidence="7" id="KW-1185">Reference proteome</keyword>
<comment type="caution">
    <text evidence="5">The sequence shown here is derived from an EMBL/GenBank/DDBJ whole genome shotgun (WGS) entry which is preliminary data.</text>
</comment>
<evidence type="ECO:0000313" key="6">
    <source>
        <dbReference type="EMBL" id="KST68352.1"/>
    </source>
</evidence>
<dbReference type="PROSITE" id="PS01117">
    <property type="entry name" value="HTH_MARR_1"/>
    <property type="match status" value="1"/>
</dbReference>
<dbReference type="PANTHER" id="PTHR42756">
    <property type="entry name" value="TRANSCRIPTIONAL REGULATOR, MARR"/>
    <property type="match status" value="1"/>
</dbReference>
<proteinExistence type="predicted"/>
<evidence type="ECO:0000259" key="4">
    <source>
        <dbReference type="PROSITE" id="PS50995"/>
    </source>
</evidence>
<dbReference type="SMART" id="SM00347">
    <property type="entry name" value="HTH_MARR"/>
    <property type="match status" value="1"/>
</dbReference>
<dbReference type="AlphaFoldDB" id="A0A0V7ZUJ6"/>
<dbReference type="InterPro" id="IPR000835">
    <property type="entry name" value="HTH_MarR-typ"/>
</dbReference>
<gene>
    <name evidence="5" type="ORF">BC008_32080</name>
    <name evidence="6" type="ORF">BC008_33045</name>
</gene>
<evidence type="ECO:0000256" key="1">
    <source>
        <dbReference type="ARBA" id="ARBA00023015"/>
    </source>
</evidence>
<dbReference type="SUPFAM" id="SSF46785">
    <property type="entry name" value="Winged helix' DNA-binding domain"/>
    <property type="match status" value="1"/>
</dbReference>
<dbReference type="PROSITE" id="PS50995">
    <property type="entry name" value="HTH_MARR_2"/>
    <property type="match status" value="1"/>
</dbReference>
<protein>
    <submittedName>
        <fullName evidence="5">MarR family transcriptional regulator</fullName>
    </submittedName>
</protein>
<dbReference type="InterPro" id="IPR023187">
    <property type="entry name" value="Tscrpt_reg_MarR-type_CS"/>
</dbReference>
<evidence type="ECO:0000256" key="2">
    <source>
        <dbReference type="ARBA" id="ARBA00023125"/>
    </source>
</evidence>
<reference evidence="5 7" key="1">
    <citation type="journal article" date="2015" name="Genome Announc.">
        <title>Draft Genome of the Euendolithic (true boring) Cyanobacterium Mastigocoleus testarum strain BC008.</title>
        <authorList>
            <person name="Guida B.S."/>
            <person name="Garcia-Pichel F."/>
        </authorList>
    </citation>
    <scope>NUCLEOTIDE SEQUENCE [LARGE SCALE GENOMIC DNA]</scope>
    <source>
        <strain evidence="5 7">BC008</strain>
    </source>
</reference>
<accession>A0A0V7ZUJ6</accession>
<dbReference type="PRINTS" id="PR00598">
    <property type="entry name" value="HTHMARR"/>
</dbReference>
<dbReference type="Proteomes" id="UP000053372">
    <property type="component" value="Unassembled WGS sequence"/>
</dbReference>
<dbReference type="Gene3D" id="1.10.10.10">
    <property type="entry name" value="Winged helix-like DNA-binding domain superfamily/Winged helix DNA-binding domain"/>
    <property type="match status" value="1"/>
</dbReference>
<dbReference type="GO" id="GO:0003700">
    <property type="term" value="F:DNA-binding transcription factor activity"/>
    <property type="evidence" value="ECO:0007669"/>
    <property type="project" value="InterPro"/>
</dbReference>
<dbReference type="GO" id="GO:0003677">
    <property type="term" value="F:DNA binding"/>
    <property type="evidence" value="ECO:0007669"/>
    <property type="project" value="UniProtKB-KW"/>
</dbReference>
<sequence>MASQSDKLEPLESWQEIRAPYSLSYRVKLLSQLLARRFSERLEPYGLTPFHWIVLCCLWEEDGLSTSSIGEKLKQVGATLTGVLDRMEERDLIFRKRDSRDRRVWRIFLTDAGKELQSVLPQLAVELREEAMYGISHEQQEVFSQFLNLAIANLS</sequence>
<keyword evidence="3" id="KW-0804">Transcription</keyword>
<dbReference type="RefSeq" id="WP_058183535.1">
    <property type="nucleotide sequence ID" value="NZ_LMTZ01000066.1"/>
</dbReference>
<organism evidence="5 7">
    <name type="scientific">Mastigocoleus testarum BC008</name>
    <dbReference type="NCBI Taxonomy" id="371196"/>
    <lineage>
        <taxon>Bacteria</taxon>
        <taxon>Bacillati</taxon>
        <taxon>Cyanobacteriota</taxon>
        <taxon>Cyanophyceae</taxon>
        <taxon>Nostocales</taxon>
        <taxon>Hapalosiphonaceae</taxon>
        <taxon>Mastigocoleus</taxon>
    </lineage>
</organism>
<name>A0A0V7ZUJ6_9CYAN</name>